<dbReference type="InterPro" id="IPR001494">
    <property type="entry name" value="Importin-beta_N"/>
</dbReference>
<reference evidence="2" key="1">
    <citation type="submission" date="2021-09" db="EMBL/GenBank/DDBJ databases">
        <authorList>
            <consortium name="AG Swart"/>
            <person name="Singh M."/>
            <person name="Singh A."/>
            <person name="Seah K."/>
            <person name="Emmerich C."/>
        </authorList>
    </citation>
    <scope>NUCLEOTIDE SEQUENCE</scope>
    <source>
        <strain evidence="2">ATCC30299</strain>
    </source>
</reference>
<evidence type="ECO:0000259" key="1">
    <source>
        <dbReference type="PROSITE" id="PS50166"/>
    </source>
</evidence>
<feature type="domain" description="Importin N-terminal" evidence="1">
    <location>
        <begin position="20"/>
        <end position="95"/>
    </location>
</feature>
<dbReference type="PROSITE" id="PS50166">
    <property type="entry name" value="IMPORTIN_B_NT"/>
    <property type="match status" value="1"/>
</dbReference>
<dbReference type="SMART" id="SM00913">
    <property type="entry name" value="IBN_N"/>
    <property type="match status" value="1"/>
</dbReference>
<dbReference type="GO" id="GO:0006886">
    <property type="term" value="P:intracellular protein transport"/>
    <property type="evidence" value="ECO:0007669"/>
    <property type="project" value="InterPro"/>
</dbReference>
<comment type="caution">
    <text evidence="2">The sequence shown here is derived from an EMBL/GenBank/DDBJ whole genome shotgun (WGS) entry which is preliminary data.</text>
</comment>
<dbReference type="Proteomes" id="UP001162131">
    <property type="component" value="Unassembled WGS sequence"/>
</dbReference>
<dbReference type="AlphaFoldDB" id="A0AAU9JZM5"/>
<dbReference type="GO" id="GO:0031267">
    <property type="term" value="F:small GTPase binding"/>
    <property type="evidence" value="ECO:0007669"/>
    <property type="project" value="InterPro"/>
</dbReference>
<dbReference type="EMBL" id="CAJZBQ010000043">
    <property type="protein sequence ID" value="CAG9327168.1"/>
    <property type="molecule type" value="Genomic_DNA"/>
</dbReference>
<gene>
    <name evidence="2" type="ORF">BSTOLATCC_MIC43210</name>
</gene>
<dbReference type="Gene3D" id="1.25.10.10">
    <property type="entry name" value="Leucine-rich Repeat Variant"/>
    <property type="match status" value="1"/>
</dbReference>
<keyword evidence="3" id="KW-1185">Reference proteome</keyword>
<protein>
    <recommendedName>
        <fullName evidence="1">Importin N-terminal domain-containing protein</fullName>
    </recommendedName>
</protein>
<dbReference type="InterPro" id="IPR011989">
    <property type="entry name" value="ARM-like"/>
</dbReference>
<sequence>MDEQILIFALSSDNPKRIQAENYITSLAESPGFLSQLFSIYENSSDSKIKLSALLIAKNLLIKQWNTLPRPSKPSPITDEEKEQIKIFLLNKYFNNIEPDPKLREFLRICIAHINKFVFLQGWKALNEILIEKSRSSDEDFLKLINLILKLQDKTHTSAKNQLKALYSTLFNNLKIHWQTQSSILLDKVLLKIMILTPNTELIISMLQKSKILLYEPNGEIPVKVLLKGLLLVCGNNPEIFSSDLLIPYLDLCCFLIANLNPTNTQQTDLLKKACSSIRYLIENNSLSKEILKEKSEFLLNSILDQSAWKEKWEFWIGNDPIAFLENSDENDEEYLIKVLSTLLETYPEILGKALELVRNLIFLPFPKNHAVCTLLGLIPKMMNLGYNSPITFENIIGIFSAIAINGFDKLIILRDILWLSRKWIKYIMDYNNLYLLVSNIRKSCENDLIIVYEYCLTLKEMLYKNISSDLSLTILQQSCADVFNIIKTITIPQIIWHMISFVTALVDKSTGQKSPELISAFQVSGLAELIYEENEMIVLALSDMFEGLIYAYPDQKIIVEIVSQFLNIRLSKPDNSSALALWHFLIANMEGKQENIQYIKELMKYLGNFHNEEDKEYSQKIAQEHMFLYWQAGNMEKETDELIKNWCLPLCSLTGNLEEDLLAFDFLEKIALIHISYIENGLSSYISYLHIENSDTFSALCIEKALLLINKCCISSLNFTQHLDYDFWIEKMSLISNPVHKIINCAALLTVLPFIPINTIQKYSSFIYSYTIPYIENYFYSEQPLIQNSRNKKPRSSQFIQSKRIDNSIANDPYLKINLLEMFKFMIERLAGRGINFLSLYSQNEQEVFNRILNGVKIQSN</sequence>
<organism evidence="2 3">
    <name type="scientific">Blepharisma stoltei</name>
    <dbReference type="NCBI Taxonomy" id="1481888"/>
    <lineage>
        <taxon>Eukaryota</taxon>
        <taxon>Sar</taxon>
        <taxon>Alveolata</taxon>
        <taxon>Ciliophora</taxon>
        <taxon>Postciliodesmatophora</taxon>
        <taxon>Heterotrichea</taxon>
        <taxon>Heterotrichida</taxon>
        <taxon>Blepharismidae</taxon>
        <taxon>Blepharisma</taxon>
    </lineage>
</organism>
<proteinExistence type="predicted"/>
<accession>A0AAU9JZM5</accession>
<dbReference type="InterPro" id="IPR016024">
    <property type="entry name" value="ARM-type_fold"/>
</dbReference>
<evidence type="ECO:0000313" key="3">
    <source>
        <dbReference type="Proteomes" id="UP001162131"/>
    </source>
</evidence>
<dbReference type="Pfam" id="PF03810">
    <property type="entry name" value="IBN_N"/>
    <property type="match status" value="1"/>
</dbReference>
<name>A0AAU9JZM5_9CILI</name>
<evidence type="ECO:0000313" key="2">
    <source>
        <dbReference type="EMBL" id="CAG9327168.1"/>
    </source>
</evidence>
<dbReference type="SUPFAM" id="SSF48371">
    <property type="entry name" value="ARM repeat"/>
    <property type="match status" value="1"/>
</dbReference>